<dbReference type="RefSeq" id="WP_106524018.1">
    <property type="nucleotide sequence ID" value="NZ_PYGD01000007.1"/>
</dbReference>
<evidence type="ECO:0000313" key="2">
    <source>
        <dbReference type="Proteomes" id="UP000240572"/>
    </source>
</evidence>
<gene>
    <name evidence="1" type="ORF">B0I18_107152</name>
</gene>
<sequence>MKKKQRTLPRLRLKKAIISDLNLVTGGNPGDNNLQMGTGVGPCLPISTQKSECMSLILICYSAFCGPKPTFTHCY</sequence>
<comment type="caution">
    <text evidence="1">The sequence shown here is derived from an EMBL/GenBank/DDBJ whole genome shotgun (WGS) entry which is preliminary data.</text>
</comment>
<accession>A0A2P8D0J2</accession>
<evidence type="ECO:0000313" key="1">
    <source>
        <dbReference type="EMBL" id="PSK90742.1"/>
    </source>
</evidence>
<dbReference type="EMBL" id="PYGD01000007">
    <property type="protein sequence ID" value="PSK90742.1"/>
    <property type="molecule type" value="Genomic_DNA"/>
</dbReference>
<keyword evidence="2" id="KW-1185">Reference proteome</keyword>
<name>A0A2P8D0J2_9BACT</name>
<reference evidence="1 2" key="1">
    <citation type="submission" date="2018-03" db="EMBL/GenBank/DDBJ databases">
        <title>Genomic Encyclopedia of Type Strains, Phase III (KMG-III): the genomes of soil and plant-associated and newly described type strains.</title>
        <authorList>
            <person name="Whitman W."/>
        </authorList>
    </citation>
    <scope>NUCLEOTIDE SEQUENCE [LARGE SCALE GENOMIC DNA]</scope>
    <source>
        <strain evidence="1 2">CGMCC 1.12700</strain>
    </source>
</reference>
<protein>
    <submittedName>
        <fullName evidence="1">Uncharacterized protein</fullName>
    </submittedName>
</protein>
<dbReference type="Proteomes" id="UP000240572">
    <property type="component" value="Unassembled WGS sequence"/>
</dbReference>
<dbReference type="AlphaFoldDB" id="A0A2P8D0J2"/>
<organism evidence="1 2">
    <name type="scientific">Taibaiella chishuiensis</name>
    <dbReference type="NCBI Taxonomy" id="1434707"/>
    <lineage>
        <taxon>Bacteria</taxon>
        <taxon>Pseudomonadati</taxon>
        <taxon>Bacteroidota</taxon>
        <taxon>Chitinophagia</taxon>
        <taxon>Chitinophagales</taxon>
        <taxon>Chitinophagaceae</taxon>
        <taxon>Taibaiella</taxon>
    </lineage>
</organism>
<proteinExistence type="predicted"/>